<dbReference type="GO" id="GO:0016705">
    <property type="term" value="F:oxidoreductase activity, acting on paired donors, with incorporation or reduction of molecular oxygen"/>
    <property type="evidence" value="ECO:0007669"/>
    <property type="project" value="InterPro"/>
</dbReference>
<accession>A0A6A5VV42</accession>
<dbReference type="OrthoDB" id="1470350at2759"/>
<evidence type="ECO:0000256" key="2">
    <source>
        <dbReference type="ARBA" id="ARBA00010617"/>
    </source>
</evidence>
<proteinExistence type="inferred from homology"/>
<keyword evidence="6" id="KW-0503">Monooxygenase</keyword>
<dbReference type="PRINTS" id="PR00385">
    <property type="entry name" value="P450"/>
</dbReference>
<keyword evidence="6" id="KW-0560">Oxidoreductase</keyword>
<dbReference type="InterPro" id="IPR036396">
    <property type="entry name" value="Cyt_P450_sf"/>
</dbReference>
<gene>
    <name evidence="7" type="ORF">P154DRAFT_383368</name>
</gene>
<evidence type="ECO:0000313" key="8">
    <source>
        <dbReference type="Proteomes" id="UP000799779"/>
    </source>
</evidence>
<name>A0A6A5VV42_9PLEO</name>
<feature type="binding site" description="axial binding residue" evidence="5">
    <location>
        <position position="498"/>
    </location>
    <ligand>
        <name>heme</name>
        <dbReference type="ChEBI" id="CHEBI:30413"/>
    </ligand>
    <ligandPart>
        <name>Fe</name>
        <dbReference type="ChEBI" id="CHEBI:18248"/>
    </ligandPart>
</feature>
<sequence length="560" mass="63787">LLHKFLSLLNNIRLARRTGLPYTLSPIHELEVWAYITNGFLRWACADYLMRGEGWPRWARFMVKDWMYEDKGRAHQEFGETFLVVASGGILCYVASVTSAMNIVTQRRAFLKPAEKMKMLEPFGPNVVSVEGDTWRKHIRITVPPFGEAVNKLVWEETFRQANLLASSWAFSGSGDLKRDIYSLTVNVMSCVGFGKPTEWTDDMNATPTGHSITLVSAIMGVVTNLAPLLLLPKWVLKYSSLSHVYEAYVEFEKYMNEYLNEEKRKLAMNDNYESNVKGNLLTAVLKSSTSGMMEKNPGKPSAKLSFTDDEVRGNMFMFLLAGYDTTANTLLFSSIVLALHQNIQNEMIQEVDRVYKEALKEGRTELSFAEDLPKFRYILAFMYEVMRVFPIVIPIARMAYDSQHLTVESSAGGVTTHILPPQTGCIVNNTGLHYNTKYWHEPHLIEPRRWLTSSPNTYDPLHPNLKQESEINAHDTPFTANHVKGSFMTFNEGPRACLGRRFAQVEFVAFWATLLKQHRLVLGEGEDRDEMERGIRLRSGGSPVTLIPPMDVKVRFEPR</sequence>
<keyword evidence="4 5" id="KW-0408">Iron</keyword>
<dbReference type="InterPro" id="IPR017972">
    <property type="entry name" value="Cyt_P450_CS"/>
</dbReference>
<keyword evidence="8" id="KW-1185">Reference proteome</keyword>
<dbReference type="InterPro" id="IPR050121">
    <property type="entry name" value="Cytochrome_P450_monoxygenase"/>
</dbReference>
<dbReference type="PANTHER" id="PTHR24305:SF166">
    <property type="entry name" value="CYTOCHROME P450 12A4, MITOCHONDRIAL-RELATED"/>
    <property type="match status" value="1"/>
</dbReference>
<evidence type="ECO:0000256" key="5">
    <source>
        <dbReference type="PIRSR" id="PIRSR602401-1"/>
    </source>
</evidence>
<dbReference type="PROSITE" id="PS00086">
    <property type="entry name" value="CYTOCHROME_P450"/>
    <property type="match status" value="1"/>
</dbReference>
<dbReference type="AlphaFoldDB" id="A0A6A5VV42"/>
<dbReference type="GO" id="GO:0004497">
    <property type="term" value="F:monooxygenase activity"/>
    <property type="evidence" value="ECO:0007669"/>
    <property type="project" value="UniProtKB-KW"/>
</dbReference>
<organism evidence="7 8">
    <name type="scientific">Amniculicola lignicola CBS 123094</name>
    <dbReference type="NCBI Taxonomy" id="1392246"/>
    <lineage>
        <taxon>Eukaryota</taxon>
        <taxon>Fungi</taxon>
        <taxon>Dikarya</taxon>
        <taxon>Ascomycota</taxon>
        <taxon>Pezizomycotina</taxon>
        <taxon>Dothideomycetes</taxon>
        <taxon>Pleosporomycetidae</taxon>
        <taxon>Pleosporales</taxon>
        <taxon>Amniculicolaceae</taxon>
        <taxon>Amniculicola</taxon>
    </lineage>
</organism>
<comment type="cofactor">
    <cofactor evidence="1 5">
        <name>heme</name>
        <dbReference type="ChEBI" id="CHEBI:30413"/>
    </cofactor>
</comment>
<dbReference type="Pfam" id="PF00067">
    <property type="entry name" value="p450"/>
    <property type="match status" value="1"/>
</dbReference>
<feature type="non-terminal residue" evidence="7">
    <location>
        <position position="560"/>
    </location>
</feature>
<reference evidence="7" key="1">
    <citation type="journal article" date="2020" name="Stud. Mycol.">
        <title>101 Dothideomycetes genomes: a test case for predicting lifestyles and emergence of pathogens.</title>
        <authorList>
            <person name="Haridas S."/>
            <person name="Albert R."/>
            <person name="Binder M."/>
            <person name="Bloem J."/>
            <person name="Labutti K."/>
            <person name="Salamov A."/>
            <person name="Andreopoulos B."/>
            <person name="Baker S."/>
            <person name="Barry K."/>
            <person name="Bills G."/>
            <person name="Bluhm B."/>
            <person name="Cannon C."/>
            <person name="Castanera R."/>
            <person name="Culley D."/>
            <person name="Daum C."/>
            <person name="Ezra D."/>
            <person name="Gonzalez J."/>
            <person name="Henrissat B."/>
            <person name="Kuo A."/>
            <person name="Liang C."/>
            <person name="Lipzen A."/>
            <person name="Lutzoni F."/>
            <person name="Magnuson J."/>
            <person name="Mondo S."/>
            <person name="Nolan M."/>
            <person name="Ohm R."/>
            <person name="Pangilinan J."/>
            <person name="Park H.-J."/>
            <person name="Ramirez L."/>
            <person name="Alfaro M."/>
            <person name="Sun H."/>
            <person name="Tritt A."/>
            <person name="Yoshinaga Y."/>
            <person name="Zwiers L.-H."/>
            <person name="Turgeon B."/>
            <person name="Goodwin S."/>
            <person name="Spatafora J."/>
            <person name="Crous P."/>
            <person name="Grigoriev I."/>
        </authorList>
    </citation>
    <scope>NUCLEOTIDE SEQUENCE</scope>
    <source>
        <strain evidence="7">CBS 123094</strain>
    </source>
</reference>
<dbReference type="EMBL" id="ML977717">
    <property type="protein sequence ID" value="KAF1993250.1"/>
    <property type="molecule type" value="Genomic_DNA"/>
</dbReference>
<evidence type="ECO:0000256" key="1">
    <source>
        <dbReference type="ARBA" id="ARBA00001971"/>
    </source>
</evidence>
<evidence type="ECO:0000256" key="3">
    <source>
        <dbReference type="ARBA" id="ARBA00022723"/>
    </source>
</evidence>
<dbReference type="Gene3D" id="1.10.630.10">
    <property type="entry name" value="Cytochrome P450"/>
    <property type="match status" value="1"/>
</dbReference>
<dbReference type="InterPro" id="IPR002401">
    <property type="entry name" value="Cyt_P450_E_grp-I"/>
</dbReference>
<dbReference type="SUPFAM" id="SSF48264">
    <property type="entry name" value="Cytochrome P450"/>
    <property type="match status" value="1"/>
</dbReference>
<protein>
    <submittedName>
        <fullName evidence="7">Putative cytochrome P450 oxidoreductase</fullName>
    </submittedName>
</protein>
<keyword evidence="5 6" id="KW-0349">Heme</keyword>
<evidence type="ECO:0000256" key="4">
    <source>
        <dbReference type="ARBA" id="ARBA00023004"/>
    </source>
</evidence>
<comment type="similarity">
    <text evidence="2 6">Belongs to the cytochrome P450 family.</text>
</comment>
<dbReference type="PRINTS" id="PR00463">
    <property type="entry name" value="EP450I"/>
</dbReference>
<evidence type="ECO:0000313" key="7">
    <source>
        <dbReference type="EMBL" id="KAF1993250.1"/>
    </source>
</evidence>
<evidence type="ECO:0000256" key="6">
    <source>
        <dbReference type="RuleBase" id="RU000461"/>
    </source>
</evidence>
<dbReference type="PANTHER" id="PTHR24305">
    <property type="entry name" value="CYTOCHROME P450"/>
    <property type="match status" value="1"/>
</dbReference>
<dbReference type="GO" id="GO:0020037">
    <property type="term" value="F:heme binding"/>
    <property type="evidence" value="ECO:0007669"/>
    <property type="project" value="InterPro"/>
</dbReference>
<dbReference type="GO" id="GO:0005506">
    <property type="term" value="F:iron ion binding"/>
    <property type="evidence" value="ECO:0007669"/>
    <property type="project" value="InterPro"/>
</dbReference>
<dbReference type="Proteomes" id="UP000799779">
    <property type="component" value="Unassembled WGS sequence"/>
</dbReference>
<dbReference type="InterPro" id="IPR001128">
    <property type="entry name" value="Cyt_P450"/>
</dbReference>
<keyword evidence="3 5" id="KW-0479">Metal-binding</keyword>
<feature type="non-terminal residue" evidence="7">
    <location>
        <position position="1"/>
    </location>
</feature>